<feature type="compositionally biased region" description="Basic and acidic residues" evidence="1">
    <location>
        <begin position="237"/>
        <end position="256"/>
    </location>
</feature>
<feature type="signal peptide" evidence="2">
    <location>
        <begin position="1"/>
        <end position="21"/>
    </location>
</feature>
<evidence type="ECO:0000256" key="1">
    <source>
        <dbReference type="SAM" id="MobiDB-lite"/>
    </source>
</evidence>
<dbReference type="WBParaSite" id="PSAMB.scaffold745size42139.g8314.t1">
    <property type="protein sequence ID" value="PSAMB.scaffold745size42139.g8314.t1"/>
    <property type="gene ID" value="PSAMB.scaffold745size42139.g8314"/>
</dbReference>
<proteinExistence type="predicted"/>
<name>A0A914XFF1_9BILA</name>
<reference evidence="4" key="1">
    <citation type="submission" date="2022-11" db="UniProtKB">
        <authorList>
            <consortium name="WormBaseParasite"/>
        </authorList>
    </citation>
    <scope>IDENTIFICATION</scope>
</reference>
<feature type="compositionally biased region" description="Polar residues" evidence="1">
    <location>
        <begin position="257"/>
        <end position="270"/>
    </location>
</feature>
<sequence>MTRLISLCVAVLFCALASSVAEPIVEEGYYACKTCMSKVKKVLDDVTGKDLAALQTAAVSFCATQDDVTACKIRMMKLDNVKASDDKVAKSKAICTDLGRCVERCSVADCALQPGSPLKDAAMCIKGCNKINDAGACNTSVSCCGMWAYYKCGKSADIPWQCDENDCAPKADSKQSTCECQAHCLEKSLNGTCDSTQKCCGAYSKQCGAEKISTAKGNRVASTQSTSEEEIIPLPDSFKRKPNDKAERNKRAKENNKASGNTNKASGNTNKALATSQADIESNYYNCKVCLDVLGKLNWNDGTTYRPDGAAKTAAQSACKKIMLPDPKVQSYCVNELVSSHLLPKDQAYKALTVRDTCQGLGICVVRCSQVDCFQNGNMDEGTCMKTCQSLSSSNSCNTSVGCCGLWIEKCGSPALIPWGCDENDCAVKSGAVPPLDTTLACQKECRNRQNNGSCNKSQACCGLFAQKSTGGDAKKASAPCASPSNCATNGCAFKCQQLNMFMQCDKTKACCGVIC</sequence>
<organism evidence="3 4">
    <name type="scientific">Plectus sambesii</name>
    <dbReference type="NCBI Taxonomy" id="2011161"/>
    <lineage>
        <taxon>Eukaryota</taxon>
        <taxon>Metazoa</taxon>
        <taxon>Ecdysozoa</taxon>
        <taxon>Nematoda</taxon>
        <taxon>Chromadorea</taxon>
        <taxon>Plectida</taxon>
        <taxon>Plectina</taxon>
        <taxon>Plectoidea</taxon>
        <taxon>Plectidae</taxon>
        <taxon>Plectus</taxon>
    </lineage>
</organism>
<evidence type="ECO:0000256" key="2">
    <source>
        <dbReference type="SAM" id="SignalP"/>
    </source>
</evidence>
<feature type="chain" id="PRO_5037908084" evidence="2">
    <location>
        <begin position="22"/>
        <end position="516"/>
    </location>
</feature>
<evidence type="ECO:0000313" key="3">
    <source>
        <dbReference type="Proteomes" id="UP000887566"/>
    </source>
</evidence>
<accession>A0A914XFF1</accession>
<keyword evidence="2" id="KW-0732">Signal</keyword>
<dbReference type="Proteomes" id="UP000887566">
    <property type="component" value="Unplaced"/>
</dbReference>
<keyword evidence="3" id="KW-1185">Reference proteome</keyword>
<protein>
    <submittedName>
        <fullName evidence="4">Uncharacterized protein</fullName>
    </submittedName>
</protein>
<feature type="region of interest" description="Disordered" evidence="1">
    <location>
        <begin position="218"/>
        <end position="270"/>
    </location>
</feature>
<evidence type="ECO:0000313" key="4">
    <source>
        <dbReference type="WBParaSite" id="PSAMB.scaffold745size42139.g8314.t1"/>
    </source>
</evidence>
<dbReference type="AlphaFoldDB" id="A0A914XFF1"/>